<evidence type="ECO:0000256" key="1">
    <source>
        <dbReference type="ARBA" id="ARBA00022737"/>
    </source>
</evidence>
<accession>A0A1I8FGL6</accession>
<keyword evidence="2 3" id="KW-0694">RNA-binding</keyword>
<protein>
    <submittedName>
        <fullName evidence="6">RRM domain-containing protein</fullName>
    </submittedName>
</protein>
<dbReference type="GO" id="GO:0003723">
    <property type="term" value="F:RNA binding"/>
    <property type="evidence" value="ECO:0007669"/>
    <property type="project" value="UniProtKB-UniRule"/>
</dbReference>
<proteinExistence type="predicted"/>
<dbReference type="Gene3D" id="3.30.70.330">
    <property type="match status" value="1"/>
</dbReference>
<reference evidence="6" key="1">
    <citation type="submission" date="2016-11" db="UniProtKB">
        <authorList>
            <consortium name="WormBaseParasite"/>
        </authorList>
    </citation>
    <scope>IDENTIFICATION</scope>
</reference>
<sequence>PDRRPAQRRSPRPRFECASTETWRCCATGAPGPALHRGVQGHPARDYLAVAAACTAEAEEFLARLDGSGQQLIRMRGLPYVVTAEQVLEFFDKSSCPVQFGRDGLLFAQRADGRATGDAFALFASSERAERALERGHRQHIGSRYVNCSNQPRLSSTRCWAAFNNNSSSS</sequence>
<keyword evidence="5" id="KW-1185">Reference proteome</keyword>
<evidence type="ECO:0000256" key="3">
    <source>
        <dbReference type="PROSITE-ProRule" id="PRU00176"/>
    </source>
</evidence>
<dbReference type="PANTHER" id="PTHR13976">
    <property type="entry name" value="HETEROGENEOUS NUCLEAR RIBONUCLEOPROTEIN-RELATED"/>
    <property type="match status" value="1"/>
</dbReference>
<evidence type="ECO:0000259" key="4">
    <source>
        <dbReference type="PROSITE" id="PS50102"/>
    </source>
</evidence>
<dbReference type="Proteomes" id="UP000095280">
    <property type="component" value="Unplaced"/>
</dbReference>
<dbReference type="InterPro" id="IPR035979">
    <property type="entry name" value="RBD_domain_sf"/>
</dbReference>
<evidence type="ECO:0000256" key="2">
    <source>
        <dbReference type="ARBA" id="ARBA00022884"/>
    </source>
</evidence>
<organism evidence="5 6">
    <name type="scientific">Macrostomum lignano</name>
    <dbReference type="NCBI Taxonomy" id="282301"/>
    <lineage>
        <taxon>Eukaryota</taxon>
        <taxon>Metazoa</taxon>
        <taxon>Spiralia</taxon>
        <taxon>Lophotrochozoa</taxon>
        <taxon>Platyhelminthes</taxon>
        <taxon>Rhabditophora</taxon>
        <taxon>Macrostomorpha</taxon>
        <taxon>Macrostomida</taxon>
        <taxon>Macrostomidae</taxon>
        <taxon>Macrostomum</taxon>
    </lineage>
</organism>
<keyword evidence="1" id="KW-0677">Repeat</keyword>
<evidence type="ECO:0000313" key="5">
    <source>
        <dbReference type="Proteomes" id="UP000095280"/>
    </source>
</evidence>
<dbReference type="SUPFAM" id="SSF54928">
    <property type="entry name" value="RNA-binding domain, RBD"/>
    <property type="match status" value="1"/>
</dbReference>
<evidence type="ECO:0000313" key="6">
    <source>
        <dbReference type="WBParaSite" id="maker-unitig_32280-snap-gene-0.3-mRNA-1"/>
    </source>
</evidence>
<dbReference type="WBParaSite" id="maker-unitig_32280-snap-gene-0.3-mRNA-1">
    <property type="protein sequence ID" value="maker-unitig_32280-snap-gene-0.3-mRNA-1"/>
    <property type="gene ID" value="maker-unitig_32280-snap-gene-0.3"/>
</dbReference>
<name>A0A1I8FGL6_9PLAT</name>
<dbReference type="InterPro" id="IPR012677">
    <property type="entry name" value="Nucleotide-bd_a/b_plait_sf"/>
</dbReference>
<dbReference type="PROSITE" id="PS50102">
    <property type="entry name" value="RRM"/>
    <property type="match status" value="1"/>
</dbReference>
<dbReference type="InterPro" id="IPR050666">
    <property type="entry name" value="ESRP"/>
</dbReference>
<dbReference type="InterPro" id="IPR000504">
    <property type="entry name" value="RRM_dom"/>
</dbReference>
<dbReference type="AlphaFoldDB" id="A0A1I8FGL6"/>
<feature type="domain" description="RRM" evidence="4">
    <location>
        <begin position="71"/>
        <end position="153"/>
    </location>
</feature>